<evidence type="ECO:0000313" key="4">
    <source>
        <dbReference type="EMBL" id="WUV43795.1"/>
    </source>
</evidence>
<dbReference type="RefSeq" id="WP_329406383.1">
    <property type="nucleotide sequence ID" value="NZ_CP109441.1"/>
</dbReference>
<evidence type="ECO:0000259" key="2">
    <source>
        <dbReference type="Pfam" id="PF10979"/>
    </source>
</evidence>
<reference evidence="4" key="1">
    <citation type="submission" date="2022-10" db="EMBL/GenBank/DDBJ databases">
        <title>The complete genomes of actinobacterial strains from the NBC collection.</title>
        <authorList>
            <person name="Joergensen T.S."/>
            <person name="Alvarez Arevalo M."/>
            <person name="Sterndorff E.B."/>
            <person name="Faurdal D."/>
            <person name="Vuksanovic O."/>
            <person name="Mourched A.-S."/>
            <person name="Charusanti P."/>
            <person name="Shaw S."/>
            <person name="Blin K."/>
            <person name="Weber T."/>
        </authorList>
    </citation>
    <scope>NUCLEOTIDE SEQUENCE</scope>
    <source>
        <strain evidence="4">NBC_01482</strain>
    </source>
</reference>
<keyword evidence="5" id="KW-1185">Reference proteome</keyword>
<protein>
    <submittedName>
        <fullName evidence="4">DUF2786 domain-containing protein</fullName>
    </submittedName>
</protein>
<dbReference type="InterPro" id="IPR055592">
    <property type="entry name" value="DUF7168"/>
</dbReference>
<organism evidence="4 5">
    <name type="scientific">Nocardia vinacea</name>
    <dbReference type="NCBI Taxonomy" id="96468"/>
    <lineage>
        <taxon>Bacteria</taxon>
        <taxon>Bacillati</taxon>
        <taxon>Actinomycetota</taxon>
        <taxon>Actinomycetes</taxon>
        <taxon>Mycobacteriales</taxon>
        <taxon>Nocardiaceae</taxon>
        <taxon>Nocardia</taxon>
    </lineage>
</organism>
<feature type="region of interest" description="Disordered" evidence="1">
    <location>
        <begin position="1"/>
        <end position="30"/>
    </location>
</feature>
<dbReference type="Pfam" id="PF10979">
    <property type="entry name" value="DUF2786"/>
    <property type="match status" value="1"/>
</dbReference>
<evidence type="ECO:0000256" key="1">
    <source>
        <dbReference type="SAM" id="MobiDB-lite"/>
    </source>
</evidence>
<dbReference type="Proteomes" id="UP001432062">
    <property type="component" value="Chromosome"/>
</dbReference>
<feature type="domain" description="DUF2786" evidence="2">
    <location>
        <begin position="207"/>
        <end position="246"/>
    </location>
</feature>
<evidence type="ECO:0000313" key="5">
    <source>
        <dbReference type="Proteomes" id="UP001432062"/>
    </source>
</evidence>
<accession>A0ABZ1YNC6</accession>
<dbReference type="Pfam" id="PF23771">
    <property type="entry name" value="DUF7168"/>
    <property type="match status" value="1"/>
</dbReference>
<sequence>MGKQNRRRRSGERGAANGSAYWSAQSSGPQDSEQIANAIMATAMEAAQGNARAAEQFAQQLVGREPLTREQADGAHLAAQHIIGRIFQYGWLPEDIHQVARRRVDQFAIALLIDVMAAYVRPFAPESVDETWQLQLAELGADIWWSASEPHLGQWAARQLLTAAEALTTVVEALAMLIRLPKLELIRPLPGTARAQAAAHHHAVDAKVLSRVRGLLAKAESTSYPEEAETLSAKAQELMTKYALDRVLVDADNAVPDLPGACRIWLDTPYVDAKALLVDVVTKANRCRAIFASAFGFMTVVGDESDLEAIELLTTSLLVQATRAMIASGNESKRSADARSRAYRKSFLIAYATRIGERLEEANETTIAESPDPARLLPALRSHQHKVDEAFDALFPTIRDRGISIGNANGWAAGRAAADSAQLQARRSIKK</sequence>
<feature type="domain" description="DUF7168" evidence="3">
    <location>
        <begin position="275"/>
        <end position="370"/>
    </location>
</feature>
<dbReference type="EMBL" id="CP109441">
    <property type="protein sequence ID" value="WUV43795.1"/>
    <property type="molecule type" value="Genomic_DNA"/>
</dbReference>
<feature type="compositionally biased region" description="Basic residues" evidence="1">
    <location>
        <begin position="1"/>
        <end position="10"/>
    </location>
</feature>
<name>A0ABZ1YNC6_9NOCA</name>
<evidence type="ECO:0000259" key="3">
    <source>
        <dbReference type="Pfam" id="PF23771"/>
    </source>
</evidence>
<dbReference type="InterPro" id="IPR024498">
    <property type="entry name" value="DUF2786"/>
</dbReference>
<feature type="compositionally biased region" description="Polar residues" evidence="1">
    <location>
        <begin position="20"/>
        <end position="30"/>
    </location>
</feature>
<gene>
    <name evidence="4" type="ORF">OG563_31905</name>
</gene>
<proteinExistence type="predicted"/>